<dbReference type="OrthoDB" id="997931at2759"/>
<accession>A0A5B6WPC6</accession>
<sequence length="99" mass="11338">MTTVNLSILKITLKSCDLPSSSWISVAWYYYLVFLKNTHWTYVKRSRCLLSDLPFSSYTSRRWTKCSGTIPTGLNNMDGGLKMQLPVFGLAPYKFLVDT</sequence>
<comment type="caution">
    <text evidence="1">The sequence shown here is derived from an EMBL/GenBank/DDBJ whole genome shotgun (WGS) entry which is preliminary data.</text>
</comment>
<keyword evidence="2" id="KW-1185">Reference proteome</keyword>
<dbReference type="AlphaFoldDB" id="A0A5B6WPC6"/>
<dbReference type="InterPro" id="IPR008507">
    <property type="entry name" value="DUF789"/>
</dbReference>
<evidence type="ECO:0000313" key="2">
    <source>
        <dbReference type="Proteomes" id="UP000325315"/>
    </source>
</evidence>
<evidence type="ECO:0000313" key="1">
    <source>
        <dbReference type="EMBL" id="KAA3482855.1"/>
    </source>
</evidence>
<dbReference type="EMBL" id="SMMG02000002">
    <property type="protein sequence ID" value="KAA3482855.1"/>
    <property type="molecule type" value="Genomic_DNA"/>
</dbReference>
<reference evidence="2" key="1">
    <citation type="journal article" date="2019" name="Plant Biotechnol. J.">
        <title>Genome sequencing of the Australian wild diploid species Gossypium australe highlights disease resistance and delayed gland morphogenesis.</title>
        <authorList>
            <person name="Cai Y."/>
            <person name="Cai X."/>
            <person name="Wang Q."/>
            <person name="Wang P."/>
            <person name="Zhang Y."/>
            <person name="Cai C."/>
            <person name="Xu Y."/>
            <person name="Wang K."/>
            <person name="Zhou Z."/>
            <person name="Wang C."/>
            <person name="Geng S."/>
            <person name="Li B."/>
            <person name="Dong Q."/>
            <person name="Hou Y."/>
            <person name="Wang H."/>
            <person name="Ai P."/>
            <person name="Liu Z."/>
            <person name="Yi F."/>
            <person name="Sun M."/>
            <person name="An G."/>
            <person name="Cheng J."/>
            <person name="Zhang Y."/>
            <person name="Shi Q."/>
            <person name="Xie Y."/>
            <person name="Shi X."/>
            <person name="Chang Y."/>
            <person name="Huang F."/>
            <person name="Chen Y."/>
            <person name="Hong S."/>
            <person name="Mi L."/>
            <person name="Sun Q."/>
            <person name="Zhang L."/>
            <person name="Zhou B."/>
            <person name="Peng R."/>
            <person name="Zhang X."/>
            <person name="Liu F."/>
        </authorList>
    </citation>
    <scope>NUCLEOTIDE SEQUENCE [LARGE SCALE GENOMIC DNA]</scope>
    <source>
        <strain evidence="2">cv. PA1801</strain>
    </source>
</reference>
<dbReference type="Proteomes" id="UP000325315">
    <property type="component" value="Unassembled WGS sequence"/>
</dbReference>
<gene>
    <name evidence="1" type="ORF">EPI10_005067</name>
</gene>
<proteinExistence type="predicted"/>
<name>A0A5B6WPC6_9ROSI</name>
<dbReference type="Pfam" id="PF05623">
    <property type="entry name" value="DUF789"/>
    <property type="match status" value="1"/>
</dbReference>
<keyword evidence="1" id="KW-0675">Receptor</keyword>
<organism evidence="1 2">
    <name type="scientific">Gossypium australe</name>
    <dbReference type="NCBI Taxonomy" id="47621"/>
    <lineage>
        <taxon>Eukaryota</taxon>
        <taxon>Viridiplantae</taxon>
        <taxon>Streptophyta</taxon>
        <taxon>Embryophyta</taxon>
        <taxon>Tracheophyta</taxon>
        <taxon>Spermatophyta</taxon>
        <taxon>Magnoliopsida</taxon>
        <taxon>eudicotyledons</taxon>
        <taxon>Gunneridae</taxon>
        <taxon>Pentapetalae</taxon>
        <taxon>rosids</taxon>
        <taxon>malvids</taxon>
        <taxon>Malvales</taxon>
        <taxon>Malvaceae</taxon>
        <taxon>Malvoideae</taxon>
        <taxon>Gossypium</taxon>
    </lineage>
</organism>
<protein>
    <submittedName>
        <fullName evidence="1">Nuclear receptor corepressor 2</fullName>
    </submittedName>
</protein>